<dbReference type="AlphaFoldDB" id="A0A1Z4EBA9"/>
<reference evidence="2" key="1">
    <citation type="submission" date="2017-06" db="EMBL/GenBank/DDBJ databases">
        <title>Complete Genome Sequence of Mycobacterium shigaense.</title>
        <authorList>
            <person name="Fukano H."/>
            <person name="Yoshida M."/>
            <person name="Kazumi Y."/>
            <person name="Ogura Y."/>
            <person name="Mitarai S."/>
            <person name="Hayashi T."/>
            <person name="Hoshino Y."/>
        </authorList>
    </citation>
    <scope>NUCLEOTIDE SEQUENCE [LARGE SCALE GENOMIC DNA]</scope>
    <source>
        <strain evidence="2">UN-152</strain>
    </source>
</reference>
<dbReference type="EMBL" id="AP018164">
    <property type="protein sequence ID" value="BAX90249.1"/>
    <property type="molecule type" value="Genomic_DNA"/>
</dbReference>
<name>A0A1Z4EBA9_9MYCO</name>
<keyword evidence="2" id="KW-1185">Reference proteome</keyword>
<evidence type="ECO:0000313" key="2">
    <source>
        <dbReference type="Proteomes" id="UP000217736"/>
    </source>
</evidence>
<organism evidence="1 2">
    <name type="scientific">Mycobacterium shigaense</name>
    <dbReference type="NCBI Taxonomy" id="722731"/>
    <lineage>
        <taxon>Bacteria</taxon>
        <taxon>Bacillati</taxon>
        <taxon>Actinomycetota</taxon>
        <taxon>Actinomycetes</taxon>
        <taxon>Mycobacteriales</taxon>
        <taxon>Mycobacteriaceae</taxon>
        <taxon>Mycobacterium</taxon>
        <taxon>Mycobacterium simiae complex</taxon>
    </lineage>
</organism>
<dbReference type="KEGG" id="mshg:MSG_00082"/>
<sequence>MTAQLLRVAQLKGLLRQADTAAHESPDVLTTP</sequence>
<protein>
    <submittedName>
        <fullName evidence="1">Uncharacterized protein</fullName>
    </submittedName>
</protein>
<accession>A0A1Z4EBA9</accession>
<proteinExistence type="predicted"/>
<dbReference type="Proteomes" id="UP000217736">
    <property type="component" value="Chromosome"/>
</dbReference>
<gene>
    <name evidence="1" type="ORF">MSG_00082</name>
</gene>
<evidence type="ECO:0000313" key="1">
    <source>
        <dbReference type="EMBL" id="BAX90249.1"/>
    </source>
</evidence>